<keyword evidence="10" id="KW-0963">Cytoplasm</keyword>
<protein>
    <recommendedName>
        <fullName evidence="4 10">Ribonuclease H</fullName>
        <shortName evidence="10">RNase H</shortName>
        <ecNumber evidence="4 10">3.1.26.4</ecNumber>
    </recommendedName>
</protein>
<evidence type="ECO:0000256" key="5">
    <source>
        <dbReference type="ARBA" id="ARBA00022722"/>
    </source>
</evidence>
<comment type="catalytic activity">
    <reaction evidence="1 10">
        <text>Endonucleolytic cleavage to 5'-phosphomonoester.</text>
        <dbReference type="EC" id="3.1.26.4"/>
    </reaction>
</comment>
<feature type="binding site" evidence="10">
    <location>
        <position position="8"/>
    </location>
    <ligand>
        <name>Mg(2+)</name>
        <dbReference type="ChEBI" id="CHEBI:18420"/>
        <label>2</label>
    </ligand>
</feature>
<evidence type="ECO:0000256" key="8">
    <source>
        <dbReference type="ARBA" id="ARBA00022801"/>
    </source>
</evidence>
<keyword evidence="13" id="KW-1185">Reference proteome</keyword>
<dbReference type="STRING" id="1307761.L21SP2_0904"/>
<evidence type="ECO:0000313" key="12">
    <source>
        <dbReference type="EMBL" id="AHC14324.1"/>
    </source>
</evidence>
<dbReference type="InterPro" id="IPR022892">
    <property type="entry name" value="RNaseHI"/>
</dbReference>
<reference evidence="12 13" key="1">
    <citation type="journal article" date="2015" name="Stand. Genomic Sci.">
        <title>Complete genome sequence and description of Salinispira pacifica gen. nov., sp. nov., a novel spirochaete isolated form a hypersaline microbial mat.</title>
        <authorList>
            <person name="Ben Hania W."/>
            <person name="Joseph M."/>
            <person name="Schumann P."/>
            <person name="Bunk B."/>
            <person name="Fiebig A."/>
            <person name="Sproer C."/>
            <person name="Klenk H.P."/>
            <person name="Fardeau M.L."/>
            <person name="Spring S."/>
        </authorList>
    </citation>
    <scope>NUCLEOTIDE SEQUENCE [LARGE SCALE GENOMIC DNA]</scope>
    <source>
        <strain evidence="12 13">L21-RPul-D2</strain>
    </source>
</reference>
<evidence type="ECO:0000259" key="11">
    <source>
        <dbReference type="PROSITE" id="PS50879"/>
    </source>
</evidence>
<keyword evidence="7 10" id="KW-0255">Endonuclease</keyword>
<dbReference type="InterPro" id="IPR036397">
    <property type="entry name" value="RNaseH_sf"/>
</dbReference>
<evidence type="ECO:0000256" key="1">
    <source>
        <dbReference type="ARBA" id="ARBA00000077"/>
    </source>
</evidence>
<feature type="binding site" evidence="10">
    <location>
        <position position="8"/>
    </location>
    <ligand>
        <name>Mg(2+)</name>
        <dbReference type="ChEBI" id="CHEBI:18420"/>
        <label>1</label>
    </ligand>
</feature>
<evidence type="ECO:0000256" key="9">
    <source>
        <dbReference type="ARBA" id="ARBA00022842"/>
    </source>
</evidence>
<evidence type="ECO:0000256" key="6">
    <source>
        <dbReference type="ARBA" id="ARBA00022723"/>
    </source>
</evidence>
<comment type="cofactor">
    <cofactor evidence="10">
        <name>Mg(2+)</name>
        <dbReference type="ChEBI" id="CHEBI:18420"/>
    </cofactor>
    <text evidence="10">Binds 1 Mg(2+) ion per subunit. May bind a second metal ion at a regulatory site, or after substrate binding.</text>
</comment>
<feature type="binding site" evidence="10">
    <location>
        <position position="70"/>
    </location>
    <ligand>
        <name>Mg(2+)</name>
        <dbReference type="ChEBI" id="CHEBI:18420"/>
        <label>1</label>
    </ligand>
</feature>
<dbReference type="Pfam" id="PF00075">
    <property type="entry name" value="RNase_H"/>
    <property type="match status" value="1"/>
</dbReference>
<proteinExistence type="inferred from homology"/>
<comment type="similarity">
    <text evidence="2 10">Belongs to the RNase H family.</text>
</comment>
<evidence type="ECO:0000256" key="7">
    <source>
        <dbReference type="ARBA" id="ARBA00022759"/>
    </source>
</evidence>
<dbReference type="SUPFAM" id="SSF53098">
    <property type="entry name" value="Ribonuclease H-like"/>
    <property type="match status" value="1"/>
</dbReference>
<dbReference type="GO" id="GO:0005737">
    <property type="term" value="C:cytoplasm"/>
    <property type="evidence" value="ECO:0007669"/>
    <property type="project" value="UniProtKB-SubCell"/>
</dbReference>
<sequence>MKTEIFTDGGCIGNPGPGAWAFVIDLPDSPIEDSGFDPDTTNNRMELQAVIRALDYCRVHQIDQVRIHTDSQYVKNGISDWIHNWKRRGWLTAAKKPVKNRDLWMTLDEVNGHVQPEWRWVKGHAGIELNERCDQLVQQCIAANR</sequence>
<dbReference type="PANTHER" id="PTHR10642:SF26">
    <property type="entry name" value="RIBONUCLEASE H1"/>
    <property type="match status" value="1"/>
</dbReference>
<keyword evidence="5 10" id="KW-0540">Nuclease</keyword>
<dbReference type="PROSITE" id="PS50879">
    <property type="entry name" value="RNASE_H_1"/>
    <property type="match status" value="1"/>
</dbReference>
<dbReference type="HAMAP" id="MF_00042">
    <property type="entry name" value="RNase_H"/>
    <property type="match status" value="1"/>
</dbReference>
<dbReference type="PANTHER" id="PTHR10642">
    <property type="entry name" value="RIBONUCLEASE H1"/>
    <property type="match status" value="1"/>
</dbReference>
<keyword evidence="9 10" id="KW-0460">Magnesium</keyword>
<comment type="subunit">
    <text evidence="3 10">Monomer.</text>
</comment>
<evidence type="ECO:0000313" key="13">
    <source>
        <dbReference type="Proteomes" id="UP000018680"/>
    </source>
</evidence>
<dbReference type="GO" id="GO:0000287">
    <property type="term" value="F:magnesium ion binding"/>
    <property type="evidence" value="ECO:0007669"/>
    <property type="project" value="UniProtKB-UniRule"/>
</dbReference>
<evidence type="ECO:0000256" key="10">
    <source>
        <dbReference type="HAMAP-Rule" id="MF_00042"/>
    </source>
</evidence>
<dbReference type="RefSeq" id="WP_024267255.1">
    <property type="nucleotide sequence ID" value="NC_023035.1"/>
</dbReference>
<feature type="domain" description="RNase H type-1" evidence="11">
    <location>
        <begin position="1"/>
        <end position="142"/>
    </location>
</feature>
<keyword evidence="6 10" id="KW-0479">Metal-binding</keyword>
<keyword evidence="8 10" id="KW-0378">Hydrolase</keyword>
<dbReference type="eggNOG" id="COG0328">
    <property type="taxonomic scope" value="Bacteria"/>
</dbReference>
<evidence type="ECO:0000256" key="3">
    <source>
        <dbReference type="ARBA" id="ARBA00011245"/>
    </source>
</evidence>
<dbReference type="NCBIfam" id="NF001236">
    <property type="entry name" value="PRK00203.1"/>
    <property type="match status" value="1"/>
</dbReference>
<dbReference type="HOGENOM" id="CLU_030894_6_0_12"/>
<feature type="binding site" evidence="10">
    <location>
        <position position="134"/>
    </location>
    <ligand>
        <name>Mg(2+)</name>
        <dbReference type="ChEBI" id="CHEBI:18420"/>
        <label>2</label>
    </ligand>
</feature>
<dbReference type="Gene3D" id="3.30.420.10">
    <property type="entry name" value="Ribonuclease H-like superfamily/Ribonuclease H"/>
    <property type="match status" value="1"/>
</dbReference>
<dbReference type="AlphaFoldDB" id="V5WFI4"/>
<name>V5WFI4_9SPIO</name>
<dbReference type="KEGG" id="slr:L21SP2_0904"/>
<evidence type="ECO:0000256" key="2">
    <source>
        <dbReference type="ARBA" id="ARBA00005300"/>
    </source>
</evidence>
<dbReference type="InterPro" id="IPR002156">
    <property type="entry name" value="RNaseH_domain"/>
</dbReference>
<dbReference type="InterPro" id="IPR012337">
    <property type="entry name" value="RNaseH-like_sf"/>
</dbReference>
<dbReference type="Proteomes" id="UP000018680">
    <property type="component" value="Chromosome"/>
</dbReference>
<comment type="subcellular location">
    <subcellularLocation>
        <location evidence="10">Cytoplasm</location>
    </subcellularLocation>
</comment>
<dbReference type="InterPro" id="IPR050092">
    <property type="entry name" value="RNase_H"/>
</dbReference>
<dbReference type="GO" id="GO:0003676">
    <property type="term" value="F:nucleic acid binding"/>
    <property type="evidence" value="ECO:0007669"/>
    <property type="project" value="InterPro"/>
</dbReference>
<feature type="binding site" evidence="10">
    <location>
        <position position="46"/>
    </location>
    <ligand>
        <name>Mg(2+)</name>
        <dbReference type="ChEBI" id="CHEBI:18420"/>
        <label>1</label>
    </ligand>
</feature>
<dbReference type="OrthoDB" id="7845843at2"/>
<comment type="function">
    <text evidence="10">Endonuclease that specifically degrades the RNA of RNA-DNA hybrids.</text>
</comment>
<dbReference type="EMBL" id="CP006939">
    <property type="protein sequence ID" value="AHC14324.1"/>
    <property type="molecule type" value="Genomic_DNA"/>
</dbReference>
<evidence type="ECO:0000256" key="4">
    <source>
        <dbReference type="ARBA" id="ARBA00012180"/>
    </source>
</evidence>
<dbReference type="PATRIC" id="fig|1307761.3.peg.905"/>
<dbReference type="EC" id="3.1.26.4" evidence="4 10"/>
<dbReference type="GO" id="GO:0004523">
    <property type="term" value="F:RNA-DNA hybrid ribonuclease activity"/>
    <property type="evidence" value="ECO:0007669"/>
    <property type="project" value="UniProtKB-UniRule"/>
</dbReference>
<accession>V5WFI4</accession>
<organism evidence="12 13">
    <name type="scientific">Salinispira pacifica</name>
    <dbReference type="NCBI Taxonomy" id="1307761"/>
    <lineage>
        <taxon>Bacteria</taxon>
        <taxon>Pseudomonadati</taxon>
        <taxon>Spirochaetota</taxon>
        <taxon>Spirochaetia</taxon>
        <taxon>Spirochaetales</taxon>
        <taxon>Spirochaetaceae</taxon>
        <taxon>Salinispira</taxon>
    </lineage>
</organism>
<dbReference type="CDD" id="cd09278">
    <property type="entry name" value="RNase_HI_prokaryote_like"/>
    <property type="match status" value="1"/>
</dbReference>
<gene>
    <name evidence="10" type="primary">rnhA</name>
    <name evidence="12" type="ORF">L21SP2_0904</name>
</gene>
<dbReference type="GO" id="GO:0043137">
    <property type="term" value="P:DNA replication, removal of RNA primer"/>
    <property type="evidence" value="ECO:0007669"/>
    <property type="project" value="TreeGrafter"/>
</dbReference>